<dbReference type="InterPro" id="IPR029060">
    <property type="entry name" value="PIN-like_dom_sf"/>
</dbReference>
<feature type="domain" description="PIN" evidence="1">
    <location>
        <begin position="4"/>
        <end position="121"/>
    </location>
</feature>
<dbReference type="InterPro" id="IPR002716">
    <property type="entry name" value="PIN_dom"/>
</dbReference>
<dbReference type="EMBL" id="JADJMH010000006">
    <property type="protein sequence ID" value="MBK7674927.1"/>
    <property type="molecule type" value="Genomic_DNA"/>
</dbReference>
<dbReference type="PANTHER" id="PTHR36173:SF2">
    <property type="entry name" value="RIBONUCLEASE VAPC16"/>
    <property type="match status" value="1"/>
</dbReference>
<accession>A0A935PZ11</accession>
<organism evidence="2 3">
    <name type="scientific">Candidatus Accumulibacter proximus</name>
    <dbReference type="NCBI Taxonomy" id="2954385"/>
    <lineage>
        <taxon>Bacteria</taxon>
        <taxon>Pseudomonadati</taxon>
        <taxon>Pseudomonadota</taxon>
        <taxon>Betaproteobacteria</taxon>
        <taxon>Candidatus Accumulibacter</taxon>
    </lineage>
</organism>
<dbReference type="InterPro" id="IPR052919">
    <property type="entry name" value="TA_system_RNase"/>
</dbReference>
<dbReference type="AlphaFoldDB" id="A0A935PZ11"/>
<dbReference type="CDD" id="cd09872">
    <property type="entry name" value="PIN_Sll0205-like"/>
    <property type="match status" value="1"/>
</dbReference>
<sequence>MNLLLDTHAFLWWIDDNPMPPLASEAIRNPENAVWLSAASAWEITIKVSLGKLRLPDRAARFIEAQRQRNAFGWLPVDVAALDILQDLPFHHRDPFDRLLIAQAVSLGYTLVSADSAFGQYPVRTLWS</sequence>
<evidence type="ECO:0000313" key="2">
    <source>
        <dbReference type="EMBL" id="MBK7674927.1"/>
    </source>
</evidence>
<gene>
    <name evidence="2" type="ORF">IPJ27_09275</name>
</gene>
<name>A0A935PZ11_9PROT</name>
<evidence type="ECO:0000313" key="3">
    <source>
        <dbReference type="Proteomes" id="UP000697998"/>
    </source>
</evidence>
<dbReference type="Pfam" id="PF01850">
    <property type="entry name" value="PIN"/>
    <property type="match status" value="1"/>
</dbReference>
<protein>
    <submittedName>
        <fullName evidence="2">Type II toxin-antitoxin system VapC family toxin</fullName>
    </submittedName>
</protein>
<evidence type="ECO:0000259" key="1">
    <source>
        <dbReference type="Pfam" id="PF01850"/>
    </source>
</evidence>
<dbReference type="InterPro" id="IPR041705">
    <property type="entry name" value="PIN_Sll0205"/>
</dbReference>
<dbReference type="PANTHER" id="PTHR36173">
    <property type="entry name" value="RIBONUCLEASE VAPC16-RELATED"/>
    <property type="match status" value="1"/>
</dbReference>
<dbReference type="SUPFAM" id="SSF88723">
    <property type="entry name" value="PIN domain-like"/>
    <property type="match status" value="1"/>
</dbReference>
<comment type="caution">
    <text evidence="2">The sequence shown here is derived from an EMBL/GenBank/DDBJ whole genome shotgun (WGS) entry which is preliminary data.</text>
</comment>
<dbReference type="Proteomes" id="UP000697998">
    <property type="component" value="Unassembled WGS sequence"/>
</dbReference>
<dbReference type="Gene3D" id="3.40.50.1010">
    <property type="entry name" value="5'-nuclease"/>
    <property type="match status" value="1"/>
</dbReference>
<reference evidence="2 3" key="1">
    <citation type="submission" date="2020-10" db="EMBL/GenBank/DDBJ databases">
        <title>Connecting structure to function with the recovery of over 1000 high-quality activated sludge metagenome-assembled genomes encoding full-length rRNA genes using long-read sequencing.</title>
        <authorList>
            <person name="Singleton C.M."/>
            <person name="Petriglieri F."/>
            <person name="Kristensen J.M."/>
            <person name="Kirkegaard R.H."/>
            <person name="Michaelsen T.Y."/>
            <person name="Andersen M.H."/>
            <person name="Karst S.M."/>
            <person name="Dueholm M.S."/>
            <person name="Nielsen P.H."/>
            <person name="Albertsen M."/>
        </authorList>
    </citation>
    <scope>NUCLEOTIDE SEQUENCE [LARGE SCALE GENOMIC DNA]</scope>
    <source>
        <strain evidence="2">EsbW_18-Q3-R4-48_BATAC.285</strain>
    </source>
</reference>
<proteinExistence type="predicted"/>